<keyword evidence="6" id="KW-1185">Reference proteome</keyword>
<organism evidence="5 6">
    <name type="scientific">Asticcacaulis aquaticus</name>
    <dbReference type="NCBI Taxonomy" id="2984212"/>
    <lineage>
        <taxon>Bacteria</taxon>
        <taxon>Pseudomonadati</taxon>
        <taxon>Pseudomonadota</taxon>
        <taxon>Alphaproteobacteria</taxon>
        <taxon>Caulobacterales</taxon>
        <taxon>Caulobacteraceae</taxon>
        <taxon>Asticcacaulis</taxon>
    </lineage>
</organism>
<evidence type="ECO:0000256" key="3">
    <source>
        <dbReference type="SAM" id="MobiDB-lite"/>
    </source>
</evidence>
<dbReference type="EMBL" id="JAQQKX010000007">
    <property type="protein sequence ID" value="MDC7683612.1"/>
    <property type="molecule type" value="Genomic_DNA"/>
</dbReference>
<accession>A0ABT5HU61</accession>
<dbReference type="Pfam" id="PF13202">
    <property type="entry name" value="EF-hand_5"/>
    <property type="match status" value="1"/>
</dbReference>
<dbReference type="Gene3D" id="1.10.238.10">
    <property type="entry name" value="EF-hand"/>
    <property type="match status" value="3"/>
</dbReference>
<dbReference type="RefSeq" id="WP_272748081.1">
    <property type="nucleotide sequence ID" value="NZ_JAQQKX010000007.1"/>
</dbReference>
<feature type="region of interest" description="Disordered" evidence="3">
    <location>
        <begin position="236"/>
        <end position="286"/>
    </location>
</feature>
<evidence type="ECO:0000256" key="1">
    <source>
        <dbReference type="ARBA" id="ARBA00022723"/>
    </source>
</evidence>
<feature type="region of interest" description="Disordered" evidence="3">
    <location>
        <begin position="153"/>
        <end position="204"/>
    </location>
</feature>
<dbReference type="SUPFAM" id="SSF47473">
    <property type="entry name" value="EF-hand"/>
    <property type="match status" value="2"/>
</dbReference>
<evidence type="ECO:0000313" key="6">
    <source>
        <dbReference type="Proteomes" id="UP001214854"/>
    </source>
</evidence>
<evidence type="ECO:0000259" key="4">
    <source>
        <dbReference type="PROSITE" id="PS50222"/>
    </source>
</evidence>
<feature type="region of interest" description="Disordered" evidence="3">
    <location>
        <begin position="89"/>
        <end position="122"/>
    </location>
</feature>
<dbReference type="InterPro" id="IPR002048">
    <property type="entry name" value="EF_hand_dom"/>
</dbReference>
<feature type="domain" description="EF-hand" evidence="4">
    <location>
        <begin position="141"/>
        <end position="176"/>
    </location>
</feature>
<feature type="compositionally biased region" description="Polar residues" evidence="3">
    <location>
        <begin position="89"/>
        <end position="98"/>
    </location>
</feature>
<protein>
    <submittedName>
        <fullName evidence="5">EF-hand domain-containing protein</fullName>
    </submittedName>
</protein>
<feature type="region of interest" description="Disordered" evidence="3">
    <location>
        <begin position="28"/>
        <end position="50"/>
    </location>
</feature>
<dbReference type="Proteomes" id="UP001214854">
    <property type="component" value="Unassembled WGS sequence"/>
</dbReference>
<evidence type="ECO:0000313" key="5">
    <source>
        <dbReference type="EMBL" id="MDC7683612.1"/>
    </source>
</evidence>
<sequence>MQIGSTSAAALAQMQAKIFSKIDANSDGGITLEEMTSGAPTSKTGKTEDAASVAKRFASMDTDSNGSVTEEESVSYLQTQIASGTMGSMLQAQEASQSGPPPMGGAKGGSAPQTFDELDTNEDGTVSLDEMTAASGTDESGDTSKIEELFSAMDADGDGSVTESEKSSFDEQMRANGPPPGGPGGPQGAGGMGGGAQSFDALDTNQDGTVSLDEMMAASGTDESGDTSKIEELFSAMDSDGDGSVTETEKSSFDEQMRANGPPPPQGAPTQADSASDSTSGSDATAAKFAALTSRWMQSMASVIADQTTTTTTSVAA</sequence>
<feature type="domain" description="EF-hand" evidence="4">
    <location>
        <begin position="225"/>
        <end position="260"/>
    </location>
</feature>
<proteinExistence type="predicted"/>
<dbReference type="PROSITE" id="PS50222">
    <property type="entry name" value="EF_HAND_2"/>
    <property type="match status" value="4"/>
</dbReference>
<dbReference type="InterPro" id="IPR011992">
    <property type="entry name" value="EF-hand-dom_pair"/>
</dbReference>
<reference evidence="5 6" key="1">
    <citation type="submission" date="2023-01" db="EMBL/GenBank/DDBJ databases">
        <title>Novel species of the genus Asticcacaulis isolated from rivers.</title>
        <authorList>
            <person name="Lu H."/>
        </authorList>
    </citation>
    <scope>NUCLEOTIDE SEQUENCE [LARGE SCALE GENOMIC DNA]</scope>
    <source>
        <strain evidence="5 6">BYS171W</strain>
    </source>
</reference>
<keyword evidence="1" id="KW-0479">Metal-binding</keyword>
<dbReference type="PANTHER" id="PTHR10827">
    <property type="entry name" value="RETICULOCALBIN"/>
    <property type="match status" value="1"/>
</dbReference>
<evidence type="ECO:0000256" key="2">
    <source>
        <dbReference type="ARBA" id="ARBA00022737"/>
    </source>
</evidence>
<comment type="caution">
    <text evidence="5">The sequence shown here is derived from an EMBL/GenBank/DDBJ whole genome shotgun (WGS) entry which is preliminary data.</text>
</comment>
<keyword evidence="2" id="KW-0677">Repeat</keyword>
<feature type="domain" description="EF-hand" evidence="4">
    <location>
        <begin position="10"/>
        <end position="45"/>
    </location>
</feature>
<gene>
    <name evidence="5" type="ORF">PQU92_10010</name>
</gene>
<feature type="compositionally biased region" description="Basic and acidic residues" evidence="3">
    <location>
        <begin position="163"/>
        <end position="173"/>
    </location>
</feature>
<dbReference type="PANTHER" id="PTHR10827:SF98">
    <property type="entry name" value="45 KDA CALCIUM-BINDING PROTEIN"/>
    <property type="match status" value="1"/>
</dbReference>
<name>A0ABT5HU61_9CAUL</name>
<dbReference type="SMART" id="SM00054">
    <property type="entry name" value="EFh"/>
    <property type="match status" value="6"/>
</dbReference>
<feature type="compositionally biased region" description="Basic and acidic residues" evidence="3">
    <location>
        <begin position="247"/>
        <end position="257"/>
    </location>
</feature>
<dbReference type="CDD" id="cd00051">
    <property type="entry name" value="EFh"/>
    <property type="match status" value="1"/>
</dbReference>
<feature type="compositionally biased region" description="Gly residues" evidence="3">
    <location>
        <begin position="184"/>
        <end position="196"/>
    </location>
</feature>
<dbReference type="Pfam" id="PF13499">
    <property type="entry name" value="EF-hand_7"/>
    <property type="match status" value="2"/>
</dbReference>
<feature type="compositionally biased region" description="Low complexity" evidence="3">
    <location>
        <begin position="268"/>
        <end position="286"/>
    </location>
</feature>
<feature type="domain" description="EF-hand" evidence="4">
    <location>
        <begin position="48"/>
        <end position="83"/>
    </location>
</feature>